<keyword evidence="3" id="KW-0378">Hydrolase</keyword>
<dbReference type="PROSITE" id="PS01161">
    <property type="entry name" value="GLC_GALNAC_ISOMERASE"/>
    <property type="match status" value="1"/>
</dbReference>
<organism evidence="5 6">
    <name type="scientific">Salmo trutta</name>
    <name type="common">Brown trout</name>
    <dbReference type="NCBI Taxonomy" id="8032"/>
    <lineage>
        <taxon>Eukaryota</taxon>
        <taxon>Metazoa</taxon>
        <taxon>Chordata</taxon>
        <taxon>Craniata</taxon>
        <taxon>Vertebrata</taxon>
        <taxon>Euteleostomi</taxon>
        <taxon>Actinopterygii</taxon>
        <taxon>Neopterygii</taxon>
        <taxon>Teleostei</taxon>
        <taxon>Protacanthopterygii</taxon>
        <taxon>Salmoniformes</taxon>
        <taxon>Salmonidae</taxon>
        <taxon>Salmoninae</taxon>
        <taxon>Salmo</taxon>
    </lineage>
</organism>
<dbReference type="InterPro" id="IPR018321">
    <property type="entry name" value="Glucosamine6P_isomerase_CS"/>
</dbReference>
<dbReference type="InParanoid" id="A0A674BQ99"/>
<accession>A0A674BQ99</accession>
<dbReference type="Gene3D" id="3.40.50.1360">
    <property type="match status" value="2"/>
</dbReference>
<keyword evidence="2" id="KW-0963">Cytoplasm</keyword>
<evidence type="ECO:0000256" key="1">
    <source>
        <dbReference type="ARBA" id="ARBA00004496"/>
    </source>
</evidence>
<dbReference type="GO" id="GO:0006046">
    <property type="term" value="P:N-acetylglucosamine catabolic process"/>
    <property type="evidence" value="ECO:0007669"/>
    <property type="project" value="TreeGrafter"/>
</dbReference>
<dbReference type="Proteomes" id="UP000472277">
    <property type="component" value="Chromosome 25"/>
</dbReference>
<dbReference type="AlphaFoldDB" id="A0A674BQ99"/>
<dbReference type="Ensembl" id="ENSSTUT00000077778.1">
    <property type="protein sequence ID" value="ENSSTUP00000073282.1"/>
    <property type="gene ID" value="ENSSTUG00000031794.1"/>
</dbReference>
<keyword evidence="4" id="KW-0119">Carbohydrate metabolism</keyword>
<dbReference type="GO" id="GO:0042802">
    <property type="term" value="F:identical protein binding"/>
    <property type="evidence" value="ECO:0007669"/>
    <property type="project" value="TreeGrafter"/>
</dbReference>
<evidence type="ECO:0000256" key="2">
    <source>
        <dbReference type="ARBA" id="ARBA00022490"/>
    </source>
</evidence>
<dbReference type="GO" id="GO:0005737">
    <property type="term" value="C:cytoplasm"/>
    <property type="evidence" value="ECO:0007669"/>
    <property type="project" value="UniProtKB-SubCell"/>
</dbReference>
<reference evidence="5" key="2">
    <citation type="submission" date="2025-09" db="UniProtKB">
        <authorList>
            <consortium name="Ensembl"/>
        </authorList>
    </citation>
    <scope>IDENTIFICATION</scope>
</reference>
<dbReference type="InterPro" id="IPR037171">
    <property type="entry name" value="NagB/RpiA_transferase-like"/>
</dbReference>
<name>A0A674BQ99_SALTR</name>
<protein>
    <submittedName>
        <fullName evidence="5">Glucosamine-6-phosphate deaminase 2</fullName>
    </submittedName>
</protein>
<proteinExistence type="predicted"/>
<evidence type="ECO:0000256" key="3">
    <source>
        <dbReference type="ARBA" id="ARBA00022801"/>
    </source>
</evidence>
<dbReference type="GO" id="GO:0019262">
    <property type="term" value="P:N-acetylneuraminate catabolic process"/>
    <property type="evidence" value="ECO:0007669"/>
    <property type="project" value="TreeGrafter"/>
</dbReference>
<keyword evidence="6" id="KW-1185">Reference proteome</keyword>
<evidence type="ECO:0000313" key="6">
    <source>
        <dbReference type="Proteomes" id="UP000472277"/>
    </source>
</evidence>
<sequence length="204" mass="22712">MRLVILEDYDLASEWAAKYIRNRIIQFKPRYFTLGLLTGSTPFGFYKKLIEPPPGPPGNVTDLEAECEAFEKKIAQAGGIDLFVGGIGPDGHIAFNEPGSSLVYRTRVKTLSKVPTMALTVGVGTVMDARAAFALYKAIEEGVNRMWTVSAFQQHLHTIFVCDEDATLELRVKTVKYFKGLMHVHNRLVDPPSQNSRPPNGEWA</sequence>
<reference evidence="5" key="1">
    <citation type="submission" date="2025-08" db="UniProtKB">
        <authorList>
            <consortium name="Ensembl"/>
        </authorList>
    </citation>
    <scope>IDENTIFICATION</scope>
</reference>
<comment type="subcellular location">
    <subcellularLocation>
        <location evidence="1">Cytoplasm</location>
    </subcellularLocation>
</comment>
<dbReference type="GO" id="GO:0004342">
    <property type="term" value="F:glucosamine-6-phosphate deaminase activity"/>
    <property type="evidence" value="ECO:0007669"/>
    <property type="project" value="InterPro"/>
</dbReference>
<dbReference type="SUPFAM" id="SSF100950">
    <property type="entry name" value="NagB/RpiA/CoA transferase-like"/>
    <property type="match status" value="1"/>
</dbReference>
<gene>
    <name evidence="5" type="primary">LOC115162188</name>
</gene>
<dbReference type="GO" id="GO:0006043">
    <property type="term" value="P:glucosamine catabolic process"/>
    <property type="evidence" value="ECO:0007669"/>
    <property type="project" value="TreeGrafter"/>
</dbReference>
<evidence type="ECO:0000256" key="4">
    <source>
        <dbReference type="ARBA" id="ARBA00023277"/>
    </source>
</evidence>
<dbReference type="InterPro" id="IPR004547">
    <property type="entry name" value="Glucosamine6P_isomerase"/>
</dbReference>
<evidence type="ECO:0000313" key="5">
    <source>
        <dbReference type="Ensembl" id="ENSSTUP00000073282.1"/>
    </source>
</evidence>
<dbReference type="PANTHER" id="PTHR11280">
    <property type="entry name" value="GLUCOSAMINE-6-PHOSPHATE ISOMERASE"/>
    <property type="match status" value="1"/>
</dbReference>
<dbReference type="GeneTree" id="ENSGT00390000014316"/>
<dbReference type="PANTHER" id="PTHR11280:SF9">
    <property type="entry name" value="GLUCOSAMINE-6-PHOSPHATE ISOMERASE 2"/>
    <property type="match status" value="1"/>
</dbReference>